<gene>
    <name evidence="1" type="ORF">EJ903_05005</name>
</gene>
<name>A0A431VKX2_9PROT</name>
<evidence type="ECO:0000313" key="1">
    <source>
        <dbReference type="EMBL" id="RTR22938.1"/>
    </source>
</evidence>
<dbReference type="EMBL" id="RXMA01000003">
    <property type="protein sequence ID" value="RTR22938.1"/>
    <property type="molecule type" value="Genomic_DNA"/>
</dbReference>
<accession>A0A431VKX2</accession>
<keyword evidence="2" id="KW-1185">Reference proteome</keyword>
<dbReference type="OrthoDB" id="7306831at2"/>
<dbReference type="Proteomes" id="UP000277007">
    <property type="component" value="Unassembled WGS sequence"/>
</dbReference>
<dbReference type="RefSeq" id="WP_126612740.1">
    <property type="nucleotide sequence ID" value="NZ_JBHUCY010000004.1"/>
</dbReference>
<proteinExistence type="predicted"/>
<reference evidence="1 2" key="1">
    <citation type="submission" date="2018-12" db="EMBL/GenBank/DDBJ databases">
        <authorList>
            <person name="Yang Y."/>
        </authorList>
    </citation>
    <scope>NUCLEOTIDE SEQUENCE [LARGE SCALE GENOMIC DNA]</scope>
    <source>
        <strain evidence="1 2">L-25-5w-1</strain>
    </source>
</reference>
<comment type="caution">
    <text evidence="1">The sequence shown here is derived from an EMBL/GenBank/DDBJ whole genome shotgun (WGS) entry which is preliminary data.</text>
</comment>
<sequence length="70" mass="7430">MIDRLPSLGVEDLRTLAINAENLALTGTPEKRALAHALLPAIHLEVSGRLNSGFGALSPKEEAGRTSRLV</sequence>
<organism evidence="1 2">
    <name type="scientific">Azospirillum griseum</name>
    <dbReference type="NCBI Taxonomy" id="2496639"/>
    <lineage>
        <taxon>Bacteria</taxon>
        <taxon>Pseudomonadati</taxon>
        <taxon>Pseudomonadota</taxon>
        <taxon>Alphaproteobacteria</taxon>
        <taxon>Rhodospirillales</taxon>
        <taxon>Azospirillaceae</taxon>
        <taxon>Azospirillum</taxon>
    </lineage>
</organism>
<protein>
    <submittedName>
        <fullName evidence="1">Uncharacterized protein</fullName>
    </submittedName>
</protein>
<dbReference type="AlphaFoldDB" id="A0A431VKX2"/>
<evidence type="ECO:0000313" key="2">
    <source>
        <dbReference type="Proteomes" id="UP000277007"/>
    </source>
</evidence>